<feature type="domain" description="Putative T7SS secretion signal" evidence="1">
    <location>
        <begin position="6"/>
        <end position="148"/>
    </location>
</feature>
<gene>
    <name evidence="2" type="ordered locus">Celf_2568</name>
</gene>
<proteinExistence type="predicted"/>
<dbReference type="InterPro" id="IPR049082">
    <property type="entry name" value="T7SS_signal"/>
</dbReference>
<sequence>MNPLWHLGNTTDVRLLIPGKPEALRDDADDLDAAAVRLDAVSEDARTGTETPSWGGWARDQWDHRRSELLTVPATVAEIYRGAAGALRGHADTLAWAQAGAATAVDLWAHGVDRSRAAGVLWTTAPPAAGDPVTDPGAAHRHAATLVLDRCQRVAAQSGEALAALLDELSAGMPDGQLHGNQFFAGVAAWAAGLADMLWRLHLVRAAVDHDGWLGDLRSEWDATAGVFRLVTDDPLHAGPVLANTEGLRDNPGRWWGTLAPDLALSAAGGVASGSRVLTGVRRLDELPRVPREWPEHPALNTWEYSLGWDPDAKLFRLSEYQTATRLIDQYGLRLERAPHGSHVDWLDDAGTTYDAMGNFDGVYLHRERQWSNLFDQLDRHIAKADIVPIDVSQFSAEQIATIRWYVQPFADRIYFVGEQ</sequence>
<dbReference type="Proteomes" id="UP000008460">
    <property type="component" value="Chromosome"/>
</dbReference>
<protein>
    <recommendedName>
        <fullName evidence="1">Putative T7SS secretion signal domain-containing protein</fullName>
    </recommendedName>
</protein>
<dbReference type="KEGG" id="cfi:Celf_2568"/>
<accession>F4H587</accession>
<reference evidence="2 3" key="1">
    <citation type="submission" date="2011-04" db="EMBL/GenBank/DDBJ databases">
        <title>Complete sequence of Cellulomonas fimi ATCC 484.</title>
        <authorList>
            <consortium name="US DOE Joint Genome Institute"/>
            <person name="Lucas S."/>
            <person name="Han J."/>
            <person name="Lapidus A."/>
            <person name="Cheng J.-F."/>
            <person name="Goodwin L."/>
            <person name="Pitluck S."/>
            <person name="Peters L."/>
            <person name="Chertkov O."/>
            <person name="Detter J.C."/>
            <person name="Han C."/>
            <person name="Tapia R."/>
            <person name="Land M."/>
            <person name="Hauser L."/>
            <person name="Kyrpides N."/>
            <person name="Ivanova N."/>
            <person name="Ovchinnikova G."/>
            <person name="Pagani I."/>
            <person name="Mead D."/>
            <person name="Brumm P."/>
            <person name="Woyke T."/>
        </authorList>
    </citation>
    <scope>NUCLEOTIDE SEQUENCE [LARGE SCALE GENOMIC DNA]</scope>
    <source>
        <strain evidence="3">ATCC 484 / DSM 20113 / JCM 1341 / NBRC 15513 / NCIMB 8980 / NCTC 7547</strain>
    </source>
</reference>
<organism evidence="2 3">
    <name type="scientific">Cellulomonas fimi (strain ATCC 484 / DSM 20113 / JCM 1341 / CCUG 24087 / LMG 16345 / NBRC 15513 / NCIMB 8980 / NCTC 7547 / NRS-133)</name>
    <dbReference type="NCBI Taxonomy" id="590998"/>
    <lineage>
        <taxon>Bacteria</taxon>
        <taxon>Bacillati</taxon>
        <taxon>Actinomycetota</taxon>
        <taxon>Actinomycetes</taxon>
        <taxon>Micrococcales</taxon>
        <taxon>Cellulomonadaceae</taxon>
        <taxon>Cellulomonas</taxon>
    </lineage>
</organism>
<name>F4H587_CELFA</name>
<dbReference type="Pfam" id="PF21725">
    <property type="entry name" value="T7SS_signal"/>
    <property type="match status" value="1"/>
</dbReference>
<dbReference type="CDD" id="cd20726">
    <property type="entry name" value="CDI_toxin_BpE479_tRNase-like"/>
    <property type="match status" value="1"/>
</dbReference>
<keyword evidence="3" id="KW-1185">Reference proteome</keyword>
<evidence type="ECO:0000259" key="1">
    <source>
        <dbReference type="Pfam" id="PF21725"/>
    </source>
</evidence>
<dbReference type="eggNOG" id="COG4842">
    <property type="taxonomic scope" value="Bacteria"/>
</dbReference>
<dbReference type="AlphaFoldDB" id="F4H587"/>
<evidence type="ECO:0000313" key="2">
    <source>
        <dbReference type="EMBL" id="AEE46693.1"/>
    </source>
</evidence>
<dbReference type="STRING" id="590998.Celf_2568"/>
<dbReference type="EMBL" id="CP002666">
    <property type="protein sequence ID" value="AEE46693.1"/>
    <property type="molecule type" value="Genomic_DNA"/>
</dbReference>
<evidence type="ECO:0000313" key="3">
    <source>
        <dbReference type="Proteomes" id="UP000008460"/>
    </source>
</evidence>
<dbReference type="RefSeq" id="WP_013771719.1">
    <property type="nucleotide sequence ID" value="NC_015514.1"/>
</dbReference>
<dbReference type="HOGENOM" id="CLU_653280_0_0_11"/>